<feature type="transmembrane region" description="Helical" evidence="6">
    <location>
        <begin position="121"/>
        <end position="140"/>
    </location>
</feature>
<dbReference type="SUPFAM" id="SSF103473">
    <property type="entry name" value="MFS general substrate transporter"/>
    <property type="match status" value="1"/>
</dbReference>
<evidence type="ECO:0000256" key="6">
    <source>
        <dbReference type="SAM" id="Phobius"/>
    </source>
</evidence>
<gene>
    <name evidence="8" type="ORF">WJX75_006171</name>
</gene>
<proteinExistence type="inferred from homology"/>
<dbReference type="EMBL" id="JALJOT010000002">
    <property type="protein sequence ID" value="KAK9917594.1"/>
    <property type="molecule type" value="Genomic_DNA"/>
</dbReference>
<dbReference type="Gene3D" id="1.20.1250.20">
    <property type="entry name" value="MFS general substrate transporter like domains"/>
    <property type="match status" value="2"/>
</dbReference>
<feature type="transmembrane region" description="Helical" evidence="6">
    <location>
        <begin position="314"/>
        <end position="333"/>
    </location>
</feature>
<dbReference type="PANTHER" id="PTHR11662:SF446">
    <property type="entry name" value="SODIUM-DEPENDENT PHOSPHATE TRANSPORT PROTEIN 1, CHLOROPLASTIC"/>
    <property type="match status" value="1"/>
</dbReference>
<evidence type="ECO:0000313" key="8">
    <source>
        <dbReference type="EMBL" id="KAK9917594.1"/>
    </source>
</evidence>
<keyword evidence="2 6" id="KW-0812">Transmembrane</keyword>
<feature type="transmembrane region" description="Helical" evidence="6">
    <location>
        <begin position="273"/>
        <end position="294"/>
    </location>
</feature>
<reference evidence="8 9" key="1">
    <citation type="journal article" date="2024" name="Nat. Commun.">
        <title>Phylogenomics reveals the evolutionary origins of lichenization in chlorophyte algae.</title>
        <authorList>
            <person name="Puginier C."/>
            <person name="Libourel C."/>
            <person name="Otte J."/>
            <person name="Skaloud P."/>
            <person name="Haon M."/>
            <person name="Grisel S."/>
            <person name="Petersen M."/>
            <person name="Berrin J.G."/>
            <person name="Delaux P.M."/>
            <person name="Dal Grande F."/>
            <person name="Keller J."/>
        </authorList>
    </citation>
    <scope>NUCLEOTIDE SEQUENCE [LARGE SCALE GENOMIC DNA]</scope>
    <source>
        <strain evidence="8 9">SAG 216-7</strain>
    </source>
</reference>
<protein>
    <recommendedName>
        <fullName evidence="7">Major facilitator superfamily (MFS) profile domain-containing protein</fullName>
    </recommendedName>
</protein>
<comment type="similarity">
    <text evidence="5">Belongs to the major facilitator superfamily. Sodium/anion cotransporter (TC 2.A.1.14) family.</text>
</comment>
<comment type="subcellular location">
    <subcellularLocation>
        <location evidence="1">Membrane</location>
        <topology evidence="1">Multi-pass membrane protein</topology>
    </subcellularLocation>
</comment>
<evidence type="ECO:0000256" key="1">
    <source>
        <dbReference type="ARBA" id="ARBA00004141"/>
    </source>
</evidence>
<dbReference type="Pfam" id="PF07690">
    <property type="entry name" value="MFS_1"/>
    <property type="match status" value="2"/>
</dbReference>
<keyword evidence="4 6" id="KW-0472">Membrane</keyword>
<feature type="transmembrane region" description="Helical" evidence="6">
    <location>
        <begin position="152"/>
        <end position="174"/>
    </location>
</feature>
<evidence type="ECO:0000256" key="2">
    <source>
        <dbReference type="ARBA" id="ARBA00022692"/>
    </source>
</evidence>
<feature type="transmembrane region" description="Helical" evidence="6">
    <location>
        <begin position="57"/>
        <end position="81"/>
    </location>
</feature>
<feature type="transmembrane region" description="Helical" evidence="6">
    <location>
        <begin position="237"/>
        <end position="261"/>
    </location>
</feature>
<evidence type="ECO:0000256" key="3">
    <source>
        <dbReference type="ARBA" id="ARBA00022989"/>
    </source>
</evidence>
<dbReference type="InterPro" id="IPR011701">
    <property type="entry name" value="MFS"/>
</dbReference>
<feature type="transmembrane region" description="Helical" evidence="6">
    <location>
        <begin position="403"/>
        <end position="426"/>
    </location>
</feature>
<accession>A0ABR2Z121</accession>
<name>A0ABR2Z121_9CHLO</name>
<evidence type="ECO:0000313" key="9">
    <source>
        <dbReference type="Proteomes" id="UP001491310"/>
    </source>
</evidence>
<feature type="transmembrane region" description="Helical" evidence="6">
    <location>
        <begin position="186"/>
        <end position="205"/>
    </location>
</feature>
<dbReference type="PANTHER" id="PTHR11662">
    <property type="entry name" value="SOLUTE CARRIER FAMILY 17"/>
    <property type="match status" value="1"/>
</dbReference>
<feature type="transmembrane region" description="Helical" evidence="6">
    <location>
        <begin position="340"/>
        <end position="361"/>
    </location>
</feature>
<feature type="domain" description="Major facilitator superfamily (MFS) profile" evidence="7">
    <location>
        <begin position="56"/>
        <end position="435"/>
    </location>
</feature>
<evidence type="ECO:0000256" key="5">
    <source>
        <dbReference type="ARBA" id="ARBA00024362"/>
    </source>
</evidence>
<comment type="caution">
    <text evidence="8">The sequence shown here is derived from an EMBL/GenBank/DDBJ whole genome shotgun (WGS) entry which is preliminary data.</text>
</comment>
<dbReference type="InterPro" id="IPR050382">
    <property type="entry name" value="MFS_Na/Anion_cotransporter"/>
</dbReference>
<organism evidence="8 9">
    <name type="scientific">Coccomyxa subellipsoidea</name>
    <dbReference type="NCBI Taxonomy" id="248742"/>
    <lineage>
        <taxon>Eukaryota</taxon>
        <taxon>Viridiplantae</taxon>
        <taxon>Chlorophyta</taxon>
        <taxon>core chlorophytes</taxon>
        <taxon>Trebouxiophyceae</taxon>
        <taxon>Trebouxiophyceae incertae sedis</taxon>
        <taxon>Coccomyxaceae</taxon>
        <taxon>Coccomyxa</taxon>
    </lineage>
</organism>
<dbReference type="InterPro" id="IPR020846">
    <property type="entry name" value="MFS_dom"/>
</dbReference>
<dbReference type="PROSITE" id="PS50850">
    <property type="entry name" value="MFS"/>
    <property type="match status" value="1"/>
</dbReference>
<evidence type="ECO:0000256" key="4">
    <source>
        <dbReference type="ARBA" id="ARBA00023136"/>
    </source>
</evidence>
<dbReference type="InterPro" id="IPR036259">
    <property type="entry name" value="MFS_trans_sf"/>
</dbReference>
<evidence type="ECO:0000259" key="7">
    <source>
        <dbReference type="PROSITE" id="PS50850"/>
    </source>
</evidence>
<dbReference type="Proteomes" id="UP001491310">
    <property type="component" value="Unassembled WGS sequence"/>
</dbReference>
<feature type="transmembrane region" description="Helical" evidence="6">
    <location>
        <begin position="93"/>
        <end position="114"/>
    </location>
</feature>
<keyword evidence="9" id="KW-1185">Reference proteome</keyword>
<keyword evidence="3 6" id="KW-1133">Transmembrane helix</keyword>
<sequence length="435" mass="46258">MPYISRQRFPRDRHDGFIHKISRIQDVQTNAVLCQPSASVEDTTPNAEAQDRWIKTVIFFAGAMALASAHRVTFSVLAVPLQQELGLSLPQMGILQSAVLAGYVLGQIPLGYVADKIGGTPVMHVSLVLWSCVTGLTSFVRGAPQSMQFPALLLSRVTLGISQSCIMPATSAMAAKCLPQQYRARALSFVYAAFSLGMVFGALTLPPEQMSSSAPVNVKWKGSDQNAPRNALSGSNLFQVLVLCWTHCVIGWGFFIFQFWMPTYLHSLGAANLSSMGLLSALPWSASAVGGLAAGWLADHLQETHLWKLARVRSFIQTVATIGPAVSLVPLILAKNSCGLGMAVACLTAFMGLQAFAYSGFHAYVQEVAPRDAGKLLGLSNSASTLVGMAGNVVTGGMAASTWGYSGLFAVTAVLYTGSCLTWNACMKGQPLTLG</sequence>